<protein>
    <submittedName>
        <fullName evidence="2">Uncharacterized protein</fullName>
    </submittedName>
</protein>
<dbReference type="AlphaFoldDB" id="A0ABD2ND91"/>
<gene>
    <name evidence="2" type="ORF">HHI36_011965</name>
</gene>
<keyword evidence="1" id="KW-1133">Transmembrane helix</keyword>
<keyword evidence="1" id="KW-0812">Transmembrane</keyword>
<comment type="caution">
    <text evidence="2">The sequence shown here is derived from an EMBL/GenBank/DDBJ whole genome shotgun (WGS) entry which is preliminary data.</text>
</comment>
<feature type="transmembrane region" description="Helical" evidence="1">
    <location>
        <begin position="141"/>
        <end position="174"/>
    </location>
</feature>
<reference evidence="2 3" key="1">
    <citation type="journal article" date="2021" name="BMC Biol.">
        <title>Horizontally acquired antibacterial genes associated with adaptive radiation of ladybird beetles.</title>
        <authorList>
            <person name="Li H.S."/>
            <person name="Tang X.F."/>
            <person name="Huang Y.H."/>
            <person name="Xu Z.Y."/>
            <person name="Chen M.L."/>
            <person name="Du X.Y."/>
            <person name="Qiu B.Y."/>
            <person name="Chen P.T."/>
            <person name="Zhang W."/>
            <person name="Slipinski A."/>
            <person name="Escalona H.E."/>
            <person name="Waterhouse R.M."/>
            <person name="Zwick A."/>
            <person name="Pang H."/>
        </authorList>
    </citation>
    <scope>NUCLEOTIDE SEQUENCE [LARGE SCALE GENOMIC DNA]</scope>
    <source>
        <strain evidence="2">SYSU2018</strain>
    </source>
</reference>
<dbReference type="PANTHER" id="PTHR33444:SF2">
    <property type="entry name" value="MARVEL DOMAIN-CONTAINING PROTEIN"/>
    <property type="match status" value="1"/>
</dbReference>
<evidence type="ECO:0000313" key="3">
    <source>
        <dbReference type="Proteomes" id="UP001516400"/>
    </source>
</evidence>
<dbReference type="PANTHER" id="PTHR33444">
    <property type="entry name" value="SI:DKEY-19B23.12-RELATED"/>
    <property type="match status" value="1"/>
</dbReference>
<sequence length="210" mass="23650">MPEVESVITVSENTERKKPSDSQDAIRKLKARLIPGLKYTLLCSLVFYLALLIIGILSVNKCPVDENIPLFLCITGFVGMSSKLVTYLRDRIIPYFKIKYIESALYTTETIFFFLGTYWVFKEFKPSFNPADGVKYCQETAYMAAFIYLTVSYVLLITILLAFLCVCCCCICVGEVCCVSSEIESVKMNVEVNESQAPYIDGESTENGEN</sequence>
<name>A0ABD2ND91_9CUCU</name>
<organism evidence="2 3">
    <name type="scientific">Cryptolaemus montrouzieri</name>
    <dbReference type="NCBI Taxonomy" id="559131"/>
    <lineage>
        <taxon>Eukaryota</taxon>
        <taxon>Metazoa</taxon>
        <taxon>Ecdysozoa</taxon>
        <taxon>Arthropoda</taxon>
        <taxon>Hexapoda</taxon>
        <taxon>Insecta</taxon>
        <taxon>Pterygota</taxon>
        <taxon>Neoptera</taxon>
        <taxon>Endopterygota</taxon>
        <taxon>Coleoptera</taxon>
        <taxon>Polyphaga</taxon>
        <taxon>Cucujiformia</taxon>
        <taxon>Coccinelloidea</taxon>
        <taxon>Coccinellidae</taxon>
        <taxon>Scymninae</taxon>
        <taxon>Scymnini</taxon>
        <taxon>Cryptolaemus</taxon>
    </lineage>
</organism>
<evidence type="ECO:0000313" key="2">
    <source>
        <dbReference type="EMBL" id="KAL3276593.1"/>
    </source>
</evidence>
<dbReference type="EMBL" id="JABFTP020000103">
    <property type="protein sequence ID" value="KAL3276593.1"/>
    <property type="molecule type" value="Genomic_DNA"/>
</dbReference>
<keyword evidence="1" id="KW-0472">Membrane</keyword>
<feature type="transmembrane region" description="Helical" evidence="1">
    <location>
        <begin position="100"/>
        <end position="121"/>
    </location>
</feature>
<accession>A0ABD2ND91</accession>
<dbReference type="Proteomes" id="UP001516400">
    <property type="component" value="Unassembled WGS sequence"/>
</dbReference>
<feature type="transmembrane region" description="Helical" evidence="1">
    <location>
        <begin position="68"/>
        <end position="88"/>
    </location>
</feature>
<evidence type="ECO:0000256" key="1">
    <source>
        <dbReference type="SAM" id="Phobius"/>
    </source>
</evidence>
<feature type="transmembrane region" description="Helical" evidence="1">
    <location>
        <begin position="36"/>
        <end position="56"/>
    </location>
</feature>
<proteinExistence type="predicted"/>
<dbReference type="InterPro" id="IPR040350">
    <property type="entry name" value="TMEM272"/>
</dbReference>
<keyword evidence="3" id="KW-1185">Reference proteome</keyword>